<evidence type="ECO:0000256" key="2">
    <source>
        <dbReference type="ARBA" id="ARBA00005336"/>
    </source>
</evidence>
<dbReference type="InterPro" id="IPR050226">
    <property type="entry name" value="NagZ_Beta-hexosaminidase"/>
</dbReference>
<evidence type="ECO:0000313" key="8">
    <source>
        <dbReference type="Proteomes" id="UP000637628"/>
    </source>
</evidence>
<evidence type="ECO:0000256" key="5">
    <source>
        <dbReference type="ARBA" id="ARBA00023295"/>
    </source>
</evidence>
<dbReference type="EC" id="3.2.1.52" evidence="3"/>
<dbReference type="PANTHER" id="PTHR30480">
    <property type="entry name" value="BETA-HEXOSAMINIDASE-RELATED"/>
    <property type="match status" value="1"/>
</dbReference>
<dbReference type="EMBL" id="BOML01000019">
    <property type="protein sequence ID" value="GIE00760.1"/>
    <property type="molecule type" value="Genomic_DNA"/>
</dbReference>
<name>A0ABQ3YTA9_9ACTN</name>
<dbReference type="Pfam" id="PF00933">
    <property type="entry name" value="Glyco_hydro_3"/>
    <property type="match status" value="1"/>
</dbReference>
<gene>
    <name evidence="7" type="ORF">Adu01nite_21100</name>
</gene>
<evidence type="ECO:0000256" key="4">
    <source>
        <dbReference type="ARBA" id="ARBA00022801"/>
    </source>
</evidence>
<comment type="similarity">
    <text evidence="2">Belongs to the glycosyl hydrolase 3 family.</text>
</comment>
<comment type="catalytic activity">
    <reaction evidence="1">
        <text>Hydrolysis of terminal non-reducing N-acetyl-D-hexosamine residues in N-acetyl-beta-D-hexosaminides.</text>
        <dbReference type="EC" id="3.2.1.52"/>
    </reaction>
</comment>
<dbReference type="SUPFAM" id="SSF51445">
    <property type="entry name" value="(Trans)glycosidases"/>
    <property type="match status" value="1"/>
</dbReference>
<accession>A0ABQ3YTA9</accession>
<dbReference type="InterPro" id="IPR001764">
    <property type="entry name" value="Glyco_hydro_3_N"/>
</dbReference>
<dbReference type="PROSITE" id="PS00775">
    <property type="entry name" value="GLYCOSYL_HYDROL_F3"/>
    <property type="match status" value="1"/>
</dbReference>
<comment type="caution">
    <text evidence="7">The sequence shown here is derived from an EMBL/GenBank/DDBJ whole genome shotgun (WGS) entry which is preliminary data.</text>
</comment>
<reference evidence="7 8" key="1">
    <citation type="submission" date="2021-01" db="EMBL/GenBank/DDBJ databases">
        <title>Whole genome shotgun sequence of Actinoplanes durhamensis NBRC 14914.</title>
        <authorList>
            <person name="Komaki H."/>
            <person name="Tamura T."/>
        </authorList>
    </citation>
    <scope>NUCLEOTIDE SEQUENCE [LARGE SCALE GENOMIC DNA]</scope>
    <source>
        <strain evidence="7 8">NBRC 14914</strain>
    </source>
</reference>
<evidence type="ECO:0000256" key="3">
    <source>
        <dbReference type="ARBA" id="ARBA00012663"/>
    </source>
</evidence>
<dbReference type="InterPro" id="IPR019800">
    <property type="entry name" value="Glyco_hydro_3_AS"/>
</dbReference>
<dbReference type="PANTHER" id="PTHR30480:SF13">
    <property type="entry name" value="BETA-HEXOSAMINIDASE"/>
    <property type="match status" value="1"/>
</dbReference>
<dbReference type="InterPro" id="IPR017853">
    <property type="entry name" value="GH"/>
</dbReference>
<keyword evidence="8" id="KW-1185">Reference proteome</keyword>
<keyword evidence="4" id="KW-0378">Hydrolase</keyword>
<protein>
    <recommendedName>
        <fullName evidence="3">beta-N-acetylhexosaminidase</fullName>
        <ecNumber evidence="3">3.2.1.52</ecNumber>
    </recommendedName>
</protein>
<evidence type="ECO:0000259" key="6">
    <source>
        <dbReference type="Pfam" id="PF00933"/>
    </source>
</evidence>
<evidence type="ECO:0000256" key="1">
    <source>
        <dbReference type="ARBA" id="ARBA00001231"/>
    </source>
</evidence>
<feature type="domain" description="Glycoside hydrolase family 3 N-terminal" evidence="6">
    <location>
        <begin position="16"/>
        <end position="311"/>
    </location>
</feature>
<proteinExistence type="inferred from homology"/>
<keyword evidence="5" id="KW-0326">Glycosidase</keyword>
<organism evidence="7 8">
    <name type="scientific">Paractinoplanes durhamensis</name>
    <dbReference type="NCBI Taxonomy" id="113563"/>
    <lineage>
        <taxon>Bacteria</taxon>
        <taxon>Bacillati</taxon>
        <taxon>Actinomycetota</taxon>
        <taxon>Actinomycetes</taxon>
        <taxon>Micromonosporales</taxon>
        <taxon>Micromonosporaceae</taxon>
        <taxon>Paractinoplanes</taxon>
    </lineage>
</organism>
<dbReference type="InterPro" id="IPR036962">
    <property type="entry name" value="Glyco_hydro_3_N_sf"/>
</dbReference>
<evidence type="ECO:0000313" key="7">
    <source>
        <dbReference type="EMBL" id="GIE00760.1"/>
    </source>
</evidence>
<dbReference type="Proteomes" id="UP000637628">
    <property type="component" value="Unassembled WGS sequence"/>
</dbReference>
<sequence>MLMIGTAVDDPGDLGDTVAKYHLGGVFLHGRSTRTAGQLRPGIAALQQRASLPLLISLDQEGGNVQTLKGPDFPRLPSAQTLGADPAATLRDTTADSARRLAGIGVTMNLAPVADTVPAVLGERNPPIGYWHRQFGSDPAKVAASIRTVVPASQDAGVLTVLKHFPGLGRVTVNTDTSADAADNMATANDPYLGPFSAGIEAGSAAVMMSSARYPRLDPDAIAAFSAPIVTGLLRERLGFPGLIMSDDLGAATALDAVPAGQRAVRFVAAGGDMALTIRPADAAPMSAALAEKAGRDPAFGARLTDAARHVLVAKQRAGLLSC</sequence>
<dbReference type="Gene3D" id="3.20.20.300">
    <property type="entry name" value="Glycoside hydrolase, family 3, N-terminal domain"/>
    <property type="match status" value="1"/>
</dbReference>